<dbReference type="EMBL" id="VIWT01000002">
    <property type="protein sequence ID" value="TWF90997.1"/>
    <property type="molecule type" value="Genomic_DNA"/>
</dbReference>
<keyword evidence="2" id="KW-1185">Reference proteome</keyword>
<comment type="caution">
    <text evidence="1">The sequence shown here is derived from an EMBL/GenBank/DDBJ whole genome shotgun (WGS) entry which is preliminary data.</text>
</comment>
<protein>
    <submittedName>
        <fullName evidence="1">Ferritin-like protein</fullName>
    </submittedName>
</protein>
<sequence length="187" mass="18906">MTGSPPAPLPLDVTVLQTAAALENLAVAVYRAAAGLPFAPPGSRLRELTDRNQAHHAAHAQAFNQALAKAGAAQQHAVDPRYGSVPQRAAATPDPVSLIGLLTEVEGILGQSCARYAALAADGAVRSLFVSVASVEAQHGSELLLARLLPTDGATALALPESTGTAGIPHTAYPTAQASAIGEGAVR</sequence>
<dbReference type="Gene3D" id="1.20.1260.10">
    <property type="match status" value="1"/>
</dbReference>
<gene>
    <name evidence="1" type="ORF">FHX73_12109</name>
</gene>
<dbReference type="InterPro" id="IPR012347">
    <property type="entry name" value="Ferritin-like"/>
</dbReference>
<name>A0A561TV56_9ACTN</name>
<accession>A0A561TV56</accession>
<organism evidence="1 2">
    <name type="scientific">Kitasatospora viridis</name>
    <dbReference type="NCBI Taxonomy" id="281105"/>
    <lineage>
        <taxon>Bacteria</taxon>
        <taxon>Bacillati</taxon>
        <taxon>Actinomycetota</taxon>
        <taxon>Actinomycetes</taxon>
        <taxon>Kitasatosporales</taxon>
        <taxon>Streptomycetaceae</taxon>
        <taxon>Kitasatospora</taxon>
    </lineage>
</organism>
<dbReference type="RefSeq" id="WP_170305103.1">
    <property type="nucleotide sequence ID" value="NZ_BAAAMZ010000002.1"/>
</dbReference>
<reference evidence="1 2" key="1">
    <citation type="submission" date="2019-06" db="EMBL/GenBank/DDBJ databases">
        <title>Sequencing the genomes of 1000 actinobacteria strains.</title>
        <authorList>
            <person name="Klenk H.-P."/>
        </authorList>
    </citation>
    <scope>NUCLEOTIDE SEQUENCE [LARGE SCALE GENOMIC DNA]</scope>
    <source>
        <strain evidence="1 2">DSM 44826</strain>
    </source>
</reference>
<dbReference type="AlphaFoldDB" id="A0A561TV56"/>
<evidence type="ECO:0000313" key="2">
    <source>
        <dbReference type="Proteomes" id="UP000317940"/>
    </source>
</evidence>
<dbReference type="Proteomes" id="UP000317940">
    <property type="component" value="Unassembled WGS sequence"/>
</dbReference>
<proteinExistence type="predicted"/>
<dbReference type="Pfam" id="PF13668">
    <property type="entry name" value="Ferritin_2"/>
    <property type="match status" value="1"/>
</dbReference>
<evidence type="ECO:0000313" key="1">
    <source>
        <dbReference type="EMBL" id="TWF90997.1"/>
    </source>
</evidence>
<dbReference type="InterPro" id="IPR009078">
    <property type="entry name" value="Ferritin-like_SF"/>
</dbReference>
<dbReference type="SUPFAM" id="SSF47240">
    <property type="entry name" value="Ferritin-like"/>
    <property type="match status" value="1"/>
</dbReference>